<dbReference type="AlphaFoldDB" id="A0AA36AUN2"/>
<accession>A0AA36AUN2</accession>
<reference evidence="2" key="1">
    <citation type="submission" date="2023-08" db="EMBL/GenBank/DDBJ databases">
        <authorList>
            <person name="Alioto T."/>
            <person name="Alioto T."/>
            <person name="Gomez Garrido J."/>
        </authorList>
    </citation>
    <scope>NUCLEOTIDE SEQUENCE</scope>
</reference>
<dbReference type="Proteomes" id="UP001162480">
    <property type="component" value="Chromosome 4"/>
</dbReference>
<feature type="region of interest" description="Disordered" evidence="1">
    <location>
        <begin position="1"/>
        <end position="32"/>
    </location>
</feature>
<gene>
    <name evidence="2" type="ORF">OCTVUL_1B012379</name>
</gene>
<evidence type="ECO:0000313" key="2">
    <source>
        <dbReference type="EMBL" id="CAI9722069.1"/>
    </source>
</evidence>
<feature type="compositionally biased region" description="Basic and acidic residues" evidence="1">
    <location>
        <begin position="1"/>
        <end position="19"/>
    </location>
</feature>
<dbReference type="EMBL" id="OX597817">
    <property type="protein sequence ID" value="CAI9722069.1"/>
    <property type="molecule type" value="Genomic_DNA"/>
</dbReference>
<organism evidence="2 3">
    <name type="scientific">Octopus vulgaris</name>
    <name type="common">Common octopus</name>
    <dbReference type="NCBI Taxonomy" id="6645"/>
    <lineage>
        <taxon>Eukaryota</taxon>
        <taxon>Metazoa</taxon>
        <taxon>Spiralia</taxon>
        <taxon>Lophotrochozoa</taxon>
        <taxon>Mollusca</taxon>
        <taxon>Cephalopoda</taxon>
        <taxon>Coleoidea</taxon>
        <taxon>Octopodiformes</taxon>
        <taxon>Octopoda</taxon>
        <taxon>Incirrata</taxon>
        <taxon>Octopodidae</taxon>
        <taxon>Octopus</taxon>
    </lineage>
</organism>
<name>A0AA36AUN2_OCTVU</name>
<protein>
    <submittedName>
        <fullName evidence="2">Uncharacterized protein</fullName>
    </submittedName>
</protein>
<sequence length="116" mass="13829">MRKVYGERGEKPNRIKEQQLTRQEQVTLSRLQSDHHPDLRSWQHKIGRIEESICRYCKMGEEMGEHMMLECPAIHPSIRGQLTDSEAIAKEPRLALKVWERWLRMAEKQVVIEEQH</sequence>
<proteinExistence type="predicted"/>
<evidence type="ECO:0000313" key="3">
    <source>
        <dbReference type="Proteomes" id="UP001162480"/>
    </source>
</evidence>
<evidence type="ECO:0000256" key="1">
    <source>
        <dbReference type="SAM" id="MobiDB-lite"/>
    </source>
</evidence>
<keyword evidence="3" id="KW-1185">Reference proteome</keyword>
<feature type="compositionally biased region" description="Polar residues" evidence="1">
    <location>
        <begin position="20"/>
        <end position="31"/>
    </location>
</feature>